<dbReference type="GO" id="GO:0003729">
    <property type="term" value="F:mRNA binding"/>
    <property type="evidence" value="ECO:0007669"/>
    <property type="project" value="TreeGrafter"/>
</dbReference>
<gene>
    <name evidence="7" type="ORF">GOP47_0003986</name>
</gene>
<feature type="chain" id="PRO_5038496634" description="RRM domain-containing protein" evidence="5">
    <location>
        <begin position="17"/>
        <end position="630"/>
    </location>
</feature>
<evidence type="ECO:0000256" key="1">
    <source>
        <dbReference type="ARBA" id="ARBA00022737"/>
    </source>
</evidence>
<accession>A0A9D4V706</accession>
<dbReference type="Pfam" id="PF00076">
    <property type="entry name" value="RRM_1"/>
    <property type="match status" value="3"/>
</dbReference>
<evidence type="ECO:0000256" key="4">
    <source>
        <dbReference type="SAM" id="MobiDB-lite"/>
    </source>
</evidence>
<dbReference type="EMBL" id="JABFUD020000004">
    <property type="protein sequence ID" value="KAI5080803.1"/>
    <property type="molecule type" value="Genomic_DNA"/>
</dbReference>
<evidence type="ECO:0000313" key="8">
    <source>
        <dbReference type="Proteomes" id="UP000886520"/>
    </source>
</evidence>
<feature type="domain" description="RRM" evidence="6">
    <location>
        <begin position="480"/>
        <end position="556"/>
    </location>
</feature>
<feature type="compositionally biased region" description="Basic and acidic residues" evidence="4">
    <location>
        <begin position="618"/>
        <end position="630"/>
    </location>
</feature>
<dbReference type="Proteomes" id="UP000886520">
    <property type="component" value="Chromosome 4"/>
</dbReference>
<keyword evidence="2 3" id="KW-0694">RNA-binding</keyword>
<dbReference type="FunFam" id="3.30.70.330:FF:000364">
    <property type="entry name" value="heterogeneous nuclear ribonucleoprotein 1"/>
    <property type="match status" value="1"/>
</dbReference>
<keyword evidence="8" id="KW-1185">Reference proteome</keyword>
<dbReference type="OrthoDB" id="1920223at2759"/>
<feature type="domain" description="RRM" evidence="6">
    <location>
        <begin position="10"/>
        <end position="86"/>
    </location>
</feature>
<protein>
    <recommendedName>
        <fullName evidence="6">RRM domain-containing protein</fullName>
    </recommendedName>
</protein>
<dbReference type="PANTHER" id="PTHR48032:SF6">
    <property type="entry name" value="RNA-BINDING (RRM_RBD_RNP MOTIFS) FAMILY PROTEIN"/>
    <property type="match status" value="1"/>
</dbReference>
<name>A0A9D4V706_ADICA</name>
<evidence type="ECO:0000259" key="6">
    <source>
        <dbReference type="PROSITE" id="PS50102"/>
    </source>
</evidence>
<dbReference type="InterPro" id="IPR000504">
    <property type="entry name" value="RRM_dom"/>
</dbReference>
<dbReference type="Gene3D" id="3.30.70.330">
    <property type="match status" value="3"/>
</dbReference>
<dbReference type="AlphaFoldDB" id="A0A9D4V706"/>
<dbReference type="InterPro" id="IPR012677">
    <property type="entry name" value="Nucleotide-bd_a/b_plait_sf"/>
</dbReference>
<dbReference type="InterPro" id="IPR035979">
    <property type="entry name" value="RBD_domain_sf"/>
</dbReference>
<feature type="signal peptide" evidence="5">
    <location>
        <begin position="1"/>
        <end position="16"/>
    </location>
</feature>
<comment type="caution">
    <text evidence="7">The sequence shown here is derived from an EMBL/GenBank/DDBJ whole genome shotgun (WGS) entry which is preliminary data.</text>
</comment>
<feature type="domain" description="RRM" evidence="6">
    <location>
        <begin position="99"/>
        <end position="175"/>
    </location>
</feature>
<feature type="region of interest" description="Disordered" evidence="4">
    <location>
        <begin position="611"/>
        <end position="630"/>
    </location>
</feature>
<dbReference type="GO" id="GO:0006417">
    <property type="term" value="P:regulation of translation"/>
    <property type="evidence" value="ECO:0007669"/>
    <property type="project" value="TreeGrafter"/>
</dbReference>
<evidence type="ECO:0000256" key="2">
    <source>
        <dbReference type="ARBA" id="ARBA00022884"/>
    </source>
</evidence>
<evidence type="ECO:0000313" key="7">
    <source>
        <dbReference type="EMBL" id="KAI5080803.1"/>
    </source>
</evidence>
<evidence type="ECO:0000256" key="3">
    <source>
        <dbReference type="PROSITE-ProRule" id="PRU00176"/>
    </source>
</evidence>
<dbReference type="SUPFAM" id="SSF54928">
    <property type="entry name" value="RNA-binding domain, RBD"/>
    <property type="match status" value="2"/>
</dbReference>
<keyword evidence="1" id="KW-0677">Repeat</keyword>
<reference evidence="7" key="1">
    <citation type="submission" date="2021-01" db="EMBL/GenBank/DDBJ databases">
        <title>Adiantum capillus-veneris genome.</title>
        <authorList>
            <person name="Fang Y."/>
            <person name="Liao Q."/>
        </authorList>
    </citation>
    <scope>NUCLEOTIDE SEQUENCE</scope>
    <source>
        <strain evidence="7">H3</strain>
        <tissue evidence="7">Leaf</tissue>
    </source>
</reference>
<organism evidence="7 8">
    <name type="scientific">Adiantum capillus-veneris</name>
    <name type="common">Maidenhair fern</name>
    <dbReference type="NCBI Taxonomy" id="13818"/>
    <lineage>
        <taxon>Eukaryota</taxon>
        <taxon>Viridiplantae</taxon>
        <taxon>Streptophyta</taxon>
        <taxon>Embryophyta</taxon>
        <taxon>Tracheophyta</taxon>
        <taxon>Polypodiopsida</taxon>
        <taxon>Polypodiidae</taxon>
        <taxon>Polypodiales</taxon>
        <taxon>Pteridineae</taxon>
        <taxon>Pteridaceae</taxon>
        <taxon>Vittarioideae</taxon>
        <taxon>Adiantum</taxon>
    </lineage>
</organism>
<feature type="region of interest" description="Disordered" evidence="4">
    <location>
        <begin position="264"/>
        <end position="308"/>
    </location>
</feature>
<keyword evidence="5" id="KW-0732">Signal</keyword>
<evidence type="ECO:0000256" key="5">
    <source>
        <dbReference type="SAM" id="SignalP"/>
    </source>
</evidence>
<proteinExistence type="predicted"/>
<dbReference type="PANTHER" id="PTHR48032">
    <property type="entry name" value="RNA-BINDING PROTEIN MUSASHI HOMOLOG RBP6"/>
    <property type="match status" value="1"/>
</dbReference>
<dbReference type="PROSITE" id="PS50102">
    <property type="entry name" value="RRM"/>
    <property type="match status" value="3"/>
</dbReference>
<dbReference type="SMART" id="SM00360">
    <property type="entry name" value="RRM"/>
    <property type="match status" value="3"/>
</dbReference>
<sequence length="630" mass="65807">MISGLLVCDCVALVLGLPFDVETEELKYYMRTYGELDDCIVMKDRTTGQSRGFGYVTFSTVEDAKKAVSSQHVLNGRSLDVKIATPKDEMVPSASKKVSRIFVARIPPHVTEGMFRSYFQKYGGIVDAYMPKDAGSRSHRGIGFVTFDNAESVDRIMNETHELGGSLVAVDRATPKDETLKGFGGRPQYDQSGRPLSEQWAKALPDQWAKALPDQWAKMAPEQFGFYMAAAAAAMAQMGALGGSMEGVDLASYGFPGFTAPGGADNASEGEAKNAGAQANDPSSGAAEASQATGYATQGSAPENTSAAASGYETEAAAQSNAASAYGPAALFNSMYSMFSGYGANPVTSSMSSAVYGSAPGGMNFSAGYGQSAEYSTAPAGPGYYTAAAGDAAAQPYGYDQGSGTLTSGAYTYGGSGVPGQGYDSGVSYAAPEVPNYGYGASASYAGAAPTSGAGYASNMYDQAAGRYAPSNPHASTMGNKVFVGKLPHEATAEHLRNYFSSFGRIADVYVPKDPKKTGHRGFGFVTFFEDGVAEQVALQSHEILGQPVAVDRPTPLDSTANTSYTGNFASQPGVGDASAWGNTAELQRNYEYASARLGFLAGGQHGNPYDGAAGADRGSRPSDFRYRPY</sequence>
<feature type="compositionally biased region" description="Polar residues" evidence="4">
    <location>
        <begin position="290"/>
        <end position="304"/>
    </location>
</feature>